<dbReference type="EMBL" id="FZMO01000301">
    <property type="protein sequence ID" value="SNQ49743.1"/>
    <property type="molecule type" value="Genomic_DNA"/>
</dbReference>
<feature type="compositionally biased region" description="Low complexity" evidence="1">
    <location>
        <begin position="33"/>
        <end position="48"/>
    </location>
</feature>
<evidence type="ECO:0000256" key="1">
    <source>
        <dbReference type="SAM" id="MobiDB-lite"/>
    </source>
</evidence>
<name>A0A2I2KVP1_9ACTN</name>
<proteinExistence type="predicted"/>
<dbReference type="Proteomes" id="UP000234331">
    <property type="component" value="Unassembled WGS sequence"/>
</dbReference>
<evidence type="ECO:0000313" key="3">
    <source>
        <dbReference type="Proteomes" id="UP000234331"/>
    </source>
</evidence>
<organism evidence="2 3">
    <name type="scientific">Frankia canadensis</name>
    <dbReference type="NCBI Taxonomy" id="1836972"/>
    <lineage>
        <taxon>Bacteria</taxon>
        <taxon>Bacillati</taxon>
        <taxon>Actinomycetota</taxon>
        <taxon>Actinomycetes</taxon>
        <taxon>Frankiales</taxon>
        <taxon>Frankiaceae</taxon>
        <taxon>Frankia</taxon>
    </lineage>
</organism>
<keyword evidence="3" id="KW-1185">Reference proteome</keyword>
<protein>
    <submittedName>
        <fullName evidence="2">Uncharacterized protein</fullName>
    </submittedName>
</protein>
<gene>
    <name evidence="2" type="ORF">FRACA_370020</name>
</gene>
<reference evidence="2 3" key="1">
    <citation type="submission" date="2017-06" db="EMBL/GenBank/DDBJ databases">
        <authorList>
            <person name="Kim H.J."/>
            <person name="Triplett B.A."/>
        </authorList>
    </citation>
    <scope>NUCLEOTIDE SEQUENCE [LARGE SCALE GENOMIC DNA]</scope>
    <source>
        <strain evidence="2">FRACA_ARgP5</strain>
    </source>
</reference>
<feature type="region of interest" description="Disordered" evidence="1">
    <location>
        <begin position="33"/>
        <end position="69"/>
    </location>
</feature>
<evidence type="ECO:0000313" key="2">
    <source>
        <dbReference type="EMBL" id="SNQ49743.1"/>
    </source>
</evidence>
<sequence>MSLTEMAFSNAATASNDSPFHWKPLAIHGLHNLSNLPSNLPTPRSLSSGTHATKDVDGSPAFGWPTRHF</sequence>
<dbReference type="AlphaFoldDB" id="A0A2I2KVP1"/>
<accession>A0A2I2KVP1</accession>